<evidence type="ECO:0000313" key="1">
    <source>
        <dbReference type="EMBL" id="KAG5447362.1"/>
    </source>
</evidence>
<name>A0A419PW47_CLOSI</name>
<reference evidence="1 2" key="2">
    <citation type="journal article" date="2021" name="Genomics">
        <title>High-quality reference genome for Clonorchis sinensis.</title>
        <authorList>
            <person name="Young N.D."/>
            <person name="Stroehlein A.J."/>
            <person name="Kinkar L."/>
            <person name="Wang T."/>
            <person name="Sohn W.M."/>
            <person name="Chang B.C.H."/>
            <person name="Kaur P."/>
            <person name="Weisz D."/>
            <person name="Dudchenko O."/>
            <person name="Aiden E.L."/>
            <person name="Korhonen P.K."/>
            <person name="Gasser R.B."/>
        </authorList>
    </citation>
    <scope>NUCLEOTIDE SEQUENCE [LARGE SCALE GENOMIC DNA]</scope>
    <source>
        <strain evidence="1">Cs-k2</strain>
    </source>
</reference>
<gene>
    <name evidence="1" type="ORF">CSKR_111004</name>
</gene>
<keyword evidence="2" id="KW-1185">Reference proteome</keyword>
<accession>A0A419PW47</accession>
<comment type="caution">
    <text evidence="1">The sequence shown here is derived from an EMBL/GenBank/DDBJ whole genome shotgun (WGS) entry which is preliminary data.</text>
</comment>
<reference evidence="1 2" key="1">
    <citation type="journal article" date="2018" name="Biotechnol. Adv.">
        <title>Improved genomic resources and new bioinformatic workflow for the carcinogenic parasite Clonorchis sinensis: Biotechnological implications.</title>
        <authorList>
            <person name="Wang D."/>
            <person name="Korhonen P.K."/>
            <person name="Gasser R.B."/>
            <person name="Young N.D."/>
        </authorList>
    </citation>
    <scope>NUCLEOTIDE SEQUENCE [LARGE SCALE GENOMIC DNA]</scope>
    <source>
        <strain evidence="1">Cs-k2</strain>
    </source>
</reference>
<dbReference type="InParanoid" id="A0A419PW47"/>
<evidence type="ECO:0000313" key="2">
    <source>
        <dbReference type="Proteomes" id="UP000286415"/>
    </source>
</evidence>
<proteinExistence type="predicted"/>
<dbReference type="Proteomes" id="UP000286415">
    <property type="component" value="Unassembled WGS sequence"/>
</dbReference>
<dbReference type="AlphaFoldDB" id="A0A419PW47"/>
<sequence>MSTLQTTRKLLCEIKSRSPNRSPEEGEVCGGGRLHTTDFHLPPSGRPQRLVYSASLRVHHALPKLNPIYSSQSPTALNSIDVPPAVPVVALVASARLSVPPRFRLDECNLFHFVLHILHWRIITLLLRLQCDQWRPGELPYKTRTLLHVQLASCPRQPQLYTKHRLHTVDELVRQQLLRRRFVQRLLQVGKEHRGVTSMSNPDRLGPPHSLLAVGWCVGLCCNSFLRGDPVHLPRLSSSCIQNSPRPASEHGLQCFQINPVAFQPIHPRKILEILQGGLHIPILKRLWPRDLRQNPEDDTK</sequence>
<protein>
    <submittedName>
        <fullName evidence="1">Uncharacterized protein</fullName>
    </submittedName>
</protein>
<organism evidence="1 2">
    <name type="scientific">Clonorchis sinensis</name>
    <name type="common">Chinese liver fluke</name>
    <dbReference type="NCBI Taxonomy" id="79923"/>
    <lineage>
        <taxon>Eukaryota</taxon>
        <taxon>Metazoa</taxon>
        <taxon>Spiralia</taxon>
        <taxon>Lophotrochozoa</taxon>
        <taxon>Platyhelminthes</taxon>
        <taxon>Trematoda</taxon>
        <taxon>Digenea</taxon>
        <taxon>Opisthorchiida</taxon>
        <taxon>Opisthorchiata</taxon>
        <taxon>Opisthorchiidae</taxon>
        <taxon>Clonorchis</taxon>
    </lineage>
</organism>
<dbReference type="EMBL" id="NIRI02000042">
    <property type="protein sequence ID" value="KAG5447362.1"/>
    <property type="molecule type" value="Genomic_DNA"/>
</dbReference>